<sequence>MGCLPVVAAHFWTTEPSFCGAVAHDGNLRFFLSFSRIRPRDRGSRLLLHFANIDPSALPRYPYRLSGRRAVQSVPNLGSGISVLAQFISRSSRISLFAPLLFPKRNNVHHLTFCVSATAALVGSIHLLEPDTHRLLLTMSLPTKCYNSTAALGRQDAPSKLSAASGRAGLFSHWGARASASPPSPTVLARNTVWVPPRGAPRRSPPPLLYSYSFRARASPRRWIVLRGRRSHPGRSLIAGHPGRLTPSRTGCMRLPRPPGFLSSGLSDRRGIDQATQRPPTRPIALRRSTSLRGRESSLRAWGIAEVPLGVPHEAKSGELSNFSSPLLV</sequence>
<keyword evidence="3" id="KW-1185">Reference proteome</keyword>
<protein>
    <submittedName>
        <fullName evidence="2">Uncharacterized protein</fullName>
    </submittedName>
</protein>
<evidence type="ECO:0000313" key="3">
    <source>
        <dbReference type="Proteomes" id="UP000006514"/>
    </source>
</evidence>
<dbReference type="KEGG" id="adl:AURDEDRAFT_176729"/>
<dbReference type="InParanoid" id="J0WQN9"/>
<evidence type="ECO:0000256" key="1">
    <source>
        <dbReference type="SAM" id="MobiDB-lite"/>
    </source>
</evidence>
<evidence type="ECO:0000313" key="2">
    <source>
        <dbReference type="EMBL" id="EJD34220.1"/>
    </source>
</evidence>
<feature type="region of interest" description="Disordered" evidence="1">
    <location>
        <begin position="234"/>
        <end position="292"/>
    </location>
</feature>
<organism evidence="2 3">
    <name type="scientific">Auricularia subglabra (strain TFB-10046 / SS5)</name>
    <name type="common">White-rot fungus</name>
    <name type="synonym">Auricularia delicata (strain TFB10046)</name>
    <dbReference type="NCBI Taxonomy" id="717982"/>
    <lineage>
        <taxon>Eukaryota</taxon>
        <taxon>Fungi</taxon>
        <taxon>Dikarya</taxon>
        <taxon>Basidiomycota</taxon>
        <taxon>Agaricomycotina</taxon>
        <taxon>Agaricomycetes</taxon>
        <taxon>Auriculariales</taxon>
        <taxon>Auriculariaceae</taxon>
        <taxon>Auricularia</taxon>
    </lineage>
</organism>
<name>J0WQN9_AURST</name>
<accession>J0WQN9</accession>
<dbReference type="EMBL" id="JH687978">
    <property type="protein sequence ID" value="EJD34220.1"/>
    <property type="molecule type" value="Genomic_DNA"/>
</dbReference>
<dbReference type="AlphaFoldDB" id="J0WQN9"/>
<proteinExistence type="predicted"/>
<gene>
    <name evidence="2" type="ORF">AURDEDRAFT_176729</name>
</gene>
<dbReference type="Proteomes" id="UP000006514">
    <property type="component" value="Unassembled WGS sequence"/>
</dbReference>
<reference evidence="3" key="1">
    <citation type="journal article" date="2012" name="Science">
        <title>The Paleozoic origin of enzymatic lignin decomposition reconstructed from 31 fungal genomes.</title>
        <authorList>
            <person name="Floudas D."/>
            <person name="Binder M."/>
            <person name="Riley R."/>
            <person name="Barry K."/>
            <person name="Blanchette R.A."/>
            <person name="Henrissat B."/>
            <person name="Martinez A.T."/>
            <person name="Otillar R."/>
            <person name="Spatafora J.W."/>
            <person name="Yadav J.S."/>
            <person name="Aerts A."/>
            <person name="Benoit I."/>
            <person name="Boyd A."/>
            <person name="Carlson A."/>
            <person name="Copeland A."/>
            <person name="Coutinho P.M."/>
            <person name="de Vries R.P."/>
            <person name="Ferreira P."/>
            <person name="Findley K."/>
            <person name="Foster B."/>
            <person name="Gaskell J."/>
            <person name="Glotzer D."/>
            <person name="Gorecki P."/>
            <person name="Heitman J."/>
            <person name="Hesse C."/>
            <person name="Hori C."/>
            <person name="Igarashi K."/>
            <person name="Jurgens J.A."/>
            <person name="Kallen N."/>
            <person name="Kersten P."/>
            <person name="Kohler A."/>
            <person name="Kuees U."/>
            <person name="Kumar T.K.A."/>
            <person name="Kuo A."/>
            <person name="LaButti K."/>
            <person name="Larrondo L.F."/>
            <person name="Lindquist E."/>
            <person name="Ling A."/>
            <person name="Lombard V."/>
            <person name="Lucas S."/>
            <person name="Lundell T."/>
            <person name="Martin R."/>
            <person name="McLaughlin D.J."/>
            <person name="Morgenstern I."/>
            <person name="Morin E."/>
            <person name="Murat C."/>
            <person name="Nagy L.G."/>
            <person name="Nolan M."/>
            <person name="Ohm R.A."/>
            <person name="Patyshakuliyeva A."/>
            <person name="Rokas A."/>
            <person name="Ruiz-Duenas F.J."/>
            <person name="Sabat G."/>
            <person name="Salamov A."/>
            <person name="Samejima M."/>
            <person name="Schmutz J."/>
            <person name="Slot J.C."/>
            <person name="St John F."/>
            <person name="Stenlid J."/>
            <person name="Sun H."/>
            <person name="Sun S."/>
            <person name="Syed K."/>
            <person name="Tsang A."/>
            <person name="Wiebenga A."/>
            <person name="Young D."/>
            <person name="Pisabarro A."/>
            <person name="Eastwood D.C."/>
            <person name="Martin F."/>
            <person name="Cullen D."/>
            <person name="Grigoriev I.V."/>
            <person name="Hibbett D.S."/>
        </authorList>
    </citation>
    <scope>NUCLEOTIDE SEQUENCE [LARGE SCALE GENOMIC DNA]</scope>
    <source>
        <strain evidence="3">TFB10046</strain>
    </source>
</reference>